<dbReference type="EMBL" id="KQ964687">
    <property type="protein sequence ID" value="KXN66813.1"/>
    <property type="molecule type" value="Genomic_DNA"/>
</dbReference>
<dbReference type="SUPFAM" id="SSF52047">
    <property type="entry name" value="RNI-like"/>
    <property type="match status" value="1"/>
</dbReference>
<sequence>MESSLDSTLNWLNIIFKIDFIEYLELDLLKEVSLISRIVREKLKPHLFRNLELSTKIFEFKITDNVFIEYINQCIYPEFYNSANIDNEHNLGCLCAEKSVKDFAFLLKDIKKFAKSLKFDEAKKSEYYFFPVINIFNNLTVLRLNYCVAPLAAFNKLGESLLNLKRLEMVYVYLYKLPTYNISSDQVTLPSNLTCLDIQYCTVAVSNLTSNPYEFLLSQDPMETYISLNLPIVSLSSLKKLTFLNYEDNYEDNYSELYSFLAINTNLEYLKIKSISLNLIKQLKSLKCLEFDIIAKLDTKAENCALDYISKLSIGVFFSGYYESVKNLCLLCSNLEELSFYMGHGEHQQSIDNFLIPLISTLPLLKTLKLMFGAPKDNNLNFTNIPYIESLLIETEGSTLLNLSFDTCTQLKKIRFTSYIGEVNTQEFKDKFKSYSNWTFKFAKNIIKGYKIN</sequence>
<proteinExistence type="predicted"/>
<name>A0A137NVI4_CONC2</name>
<dbReference type="OrthoDB" id="612216at2759"/>
<evidence type="ECO:0000313" key="2">
    <source>
        <dbReference type="Proteomes" id="UP000070444"/>
    </source>
</evidence>
<evidence type="ECO:0000313" key="1">
    <source>
        <dbReference type="EMBL" id="KXN66813.1"/>
    </source>
</evidence>
<accession>A0A137NVI4</accession>
<evidence type="ECO:0008006" key="3">
    <source>
        <dbReference type="Google" id="ProtNLM"/>
    </source>
</evidence>
<keyword evidence="2" id="KW-1185">Reference proteome</keyword>
<dbReference type="Proteomes" id="UP000070444">
    <property type="component" value="Unassembled WGS sequence"/>
</dbReference>
<protein>
    <recommendedName>
        <fullName evidence="3">F-box domain-containing protein</fullName>
    </recommendedName>
</protein>
<organism evidence="1 2">
    <name type="scientific">Conidiobolus coronatus (strain ATCC 28846 / CBS 209.66 / NRRL 28638)</name>
    <name type="common">Delacroixia coronata</name>
    <dbReference type="NCBI Taxonomy" id="796925"/>
    <lineage>
        <taxon>Eukaryota</taxon>
        <taxon>Fungi</taxon>
        <taxon>Fungi incertae sedis</taxon>
        <taxon>Zoopagomycota</taxon>
        <taxon>Entomophthoromycotina</taxon>
        <taxon>Entomophthoromycetes</taxon>
        <taxon>Entomophthorales</taxon>
        <taxon>Ancylistaceae</taxon>
        <taxon>Conidiobolus</taxon>
    </lineage>
</organism>
<dbReference type="AlphaFoldDB" id="A0A137NVI4"/>
<reference evidence="1 2" key="1">
    <citation type="journal article" date="2015" name="Genome Biol. Evol.">
        <title>Phylogenomic analyses indicate that early fungi evolved digesting cell walls of algal ancestors of land plants.</title>
        <authorList>
            <person name="Chang Y."/>
            <person name="Wang S."/>
            <person name="Sekimoto S."/>
            <person name="Aerts A.L."/>
            <person name="Choi C."/>
            <person name="Clum A."/>
            <person name="LaButti K.M."/>
            <person name="Lindquist E.A."/>
            <person name="Yee Ngan C."/>
            <person name="Ohm R.A."/>
            <person name="Salamov A.A."/>
            <person name="Grigoriev I.V."/>
            <person name="Spatafora J.W."/>
            <person name="Berbee M.L."/>
        </authorList>
    </citation>
    <scope>NUCLEOTIDE SEQUENCE [LARGE SCALE GENOMIC DNA]</scope>
    <source>
        <strain evidence="1 2">NRRL 28638</strain>
    </source>
</reference>
<gene>
    <name evidence="1" type="ORF">CONCODRAFT_73412</name>
</gene>